<sequence>MNQGPGLAVLRSPQFQLARPIELQIEIYQSTFGSQTFLCGDDFTNLYDCRPLLGPKIVLPRTAKVNIHLDQEAENFTIVAVHDKFAQFGAATFIISNIKVLDEDGRPLC</sequence>
<proteinExistence type="predicted"/>
<protein>
    <submittedName>
        <fullName evidence="1 3">Uncharacterized protein</fullName>
    </submittedName>
</protein>
<dbReference type="AlphaFoldDB" id="A0A183DMN6"/>
<evidence type="ECO:0000313" key="1">
    <source>
        <dbReference type="EMBL" id="VDK80194.1"/>
    </source>
</evidence>
<evidence type="ECO:0000313" key="3">
    <source>
        <dbReference type="WBParaSite" id="GPUH_0000998801-mRNA-1"/>
    </source>
</evidence>
<dbReference type="EMBL" id="UYRT01035392">
    <property type="protein sequence ID" value="VDK80194.1"/>
    <property type="molecule type" value="Genomic_DNA"/>
</dbReference>
<reference evidence="3" key="1">
    <citation type="submission" date="2016-06" db="UniProtKB">
        <authorList>
            <consortium name="WormBaseParasite"/>
        </authorList>
    </citation>
    <scope>IDENTIFICATION</scope>
</reference>
<dbReference type="OrthoDB" id="5803413at2759"/>
<dbReference type="Proteomes" id="UP000271098">
    <property type="component" value="Unassembled WGS sequence"/>
</dbReference>
<organism evidence="3">
    <name type="scientific">Gongylonema pulchrum</name>
    <dbReference type="NCBI Taxonomy" id="637853"/>
    <lineage>
        <taxon>Eukaryota</taxon>
        <taxon>Metazoa</taxon>
        <taxon>Ecdysozoa</taxon>
        <taxon>Nematoda</taxon>
        <taxon>Chromadorea</taxon>
        <taxon>Rhabditida</taxon>
        <taxon>Spirurina</taxon>
        <taxon>Spiruromorpha</taxon>
        <taxon>Spiruroidea</taxon>
        <taxon>Gongylonematidae</taxon>
        <taxon>Gongylonema</taxon>
    </lineage>
</organism>
<name>A0A183DMN6_9BILA</name>
<evidence type="ECO:0000313" key="2">
    <source>
        <dbReference type="Proteomes" id="UP000271098"/>
    </source>
</evidence>
<reference evidence="1 2" key="2">
    <citation type="submission" date="2018-11" db="EMBL/GenBank/DDBJ databases">
        <authorList>
            <consortium name="Pathogen Informatics"/>
        </authorList>
    </citation>
    <scope>NUCLEOTIDE SEQUENCE [LARGE SCALE GENOMIC DNA]</scope>
</reference>
<dbReference type="WBParaSite" id="GPUH_0000998801-mRNA-1">
    <property type="protein sequence ID" value="GPUH_0000998801-mRNA-1"/>
    <property type="gene ID" value="GPUH_0000998801"/>
</dbReference>
<accession>A0A183DMN6</accession>
<gene>
    <name evidence="1" type="ORF">GPUH_LOCUS9980</name>
</gene>
<keyword evidence="2" id="KW-1185">Reference proteome</keyword>